<dbReference type="RefSeq" id="WP_258818919.1">
    <property type="nucleotide sequence ID" value="NZ_JANUGW010000020.1"/>
</dbReference>
<accession>A0ABT1ZWP2</accession>
<reference evidence="2 3" key="1">
    <citation type="submission" date="2022-08" db="EMBL/GenBank/DDBJ databases">
        <title>Reclassification of Massilia species as members of the genera Telluria, Duganella, Pseudoduganella, Mokoshia gen. nov. and Zemynaea gen. nov. using orthogonal and non-orthogonal genome-based approaches.</title>
        <authorList>
            <person name="Bowman J.P."/>
        </authorList>
    </citation>
    <scope>NUCLEOTIDE SEQUENCE [LARGE SCALE GENOMIC DNA]</scope>
    <source>
        <strain evidence="2 3">JCM 31316</strain>
    </source>
</reference>
<gene>
    <name evidence="2" type="ORF">NX784_22470</name>
</gene>
<evidence type="ECO:0008006" key="4">
    <source>
        <dbReference type="Google" id="ProtNLM"/>
    </source>
</evidence>
<evidence type="ECO:0000256" key="1">
    <source>
        <dbReference type="SAM" id="SignalP"/>
    </source>
</evidence>
<organism evidence="2 3">
    <name type="scientific">Massilia pinisoli</name>
    <dbReference type="NCBI Taxonomy" id="1772194"/>
    <lineage>
        <taxon>Bacteria</taxon>
        <taxon>Pseudomonadati</taxon>
        <taxon>Pseudomonadota</taxon>
        <taxon>Betaproteobacteria</taxon>
        <taxon>Burkholderiales</taxon>
        <taxon>Oxalobacteraceae</taxon>
        <taxon>Telluria group</taxon>
        <taxon>Massilia</taxon>
    </lineage>
</organism>
<keyword evidence="1" id="KW-0732">Signal</keyword>
<evidence type="ECO:0000313" key="2">
    <source>
        <dbReference type="EMBL" id="MCS0584360.1"/>
    </source>
</evidence>
<dbReference type="Proteomes" id="UP001204151">
    <property type="component" value="Unassembled WGS sequence"/>
</dbReference>
<keyword evidence="3" id="KW-1185">Reference proteome</keyword>
<sequence>MKNTLITLALMGTTAISAAQTTNAYQGAKVDPLESSARPLIFPAQIDGEVRHDRIIRKRDITDDQRKSVLKGTEKTPEGYLKIGGSTETIDLPSSFANHPRFLKSQTSRSKPATDDSLKLIGTLKEDDFRTDWQFQYKTFDVTFTVWNYKKAGATITVFEDFLNQTVQGVPAALTLSQAEKSAKVLWKLTWWKDGVSYELYINDLLGRNNKPSMSPKEIISIAQLALDKTKG</sequence>
<proteinExistence type="predicted"/>
<feature type="chain" id="PRO_5046900555" description="DUF4136 domain-containing protein" evidence="1">
    <location>
        <begin position="20"/>
        <end position="232"/>
    </location>
</feature>
<evidence type="ECO:0000313" key="3">
    <source>
        <dbReference type="Proteomes" id="UP001204151"/>
    </source>
</evidence>
<name>A0ABT1ZWP2_9BURK</name>
<dbReference type="EMBL" id="JANUGW010000020">
    <property type="protein sequence ID" value="MCS0584360.1"/>
    <property type="molecule type" value="Genomic_DNA"/>
</dbReference>
<comment type="caution">
    <text evidence="2">The sequence shown here is derived from an EMBL/GenBank/DDBJ whole genome shotgun (WGS) entry which is preliminary data.</text>
</comment>
<feature type="signal peptide" evidence="1">
    <location>
        <begin position="1"/>
        <end position="19"/>
    </location>
</feature>
<protein>
    <recommendedName>
        <fullName evidence="4">DUF4136 domain-containing protein</fullName>
    </recommendedName>
</protein>